<dbReference type="GO" id="GO:0050518">
    <property type="term" value="F:2-C-methyl-D-erythritol 4-phosphate cytidylyltransferase activity"/>
    <property type="evidence" value="ECO:0007669"/>
    <property type="project" value="InterPro"/>
</dbReference>
<dbReference type="InterPro" id="IPR050088">
    <property type="entry name" value="IspD/TarI_cytidylyltransf_bact"/>
</dbReference>
<dbReference type="InterPro" id="IPR034683">
    <property type="entry name" value="IspD/TarI"/>
</dbReference>
<evidence type="ECO:0000256" key="1">
    <source>
        <dbReference type="ARBA" id="ARBA00009789"/>
    </source>
</evidence>
<dbReference type="HAMAP" id="MF_00108">
    <property type="entry name" value="IspD"/>
    <property type="match status" value="1"/>
</dbReference>
<dbReference type="Gene3D" id="3.90.550.10">
    <property type="entry name" value="Spore Coat Polysaccharide Biosynthesis Protein SpsA, Chain A"/>
    <property type="match status" value="1"/>
</dbReference>
<evidence type="ECO:0000313" key="5">
    <source>
        <dbReference type="EMBL" id="KAK3280766.1"/>
    </source>
</evidence>
<dbReference type="CDD" id="cd02516">
    <property type="entry name" value="CDP-ME_synthetase"/>
    <property type="match status" value="1"/>
</dbReference>
<proteinExistence type="inferred from homology"/>
<comment type="similarity">
    <text evidence="1">Belongs to the IspD/TarI cytidylyltransferase family. IspD subfamily.</text>
</comment>
<keyword evidence="6" id="KW-1185">Reference proteome</keyword>
<dbReference type="EMBL" id="LGRX02004269">
    <property type="protein sequence ID" value="KAK3280766.1"/>
    <property type="molecule type" value="Genomic_DNA"/>
</dbReference>
<dbReference type="NCBIfam" id="TIGR00453">
    <property type="entry name" value="ispD"/>
    <property type="match status" value="1"/>
</dbReference>
<evidence type="ECO:0000256" key="3">
    <source>
        <dbReference type="ARBA" id="ARBA00022695"/>
    </source>
</evidence>
<reference evidence="5 6" key="1">
    <citation type="journal article" date="2015" name="Genome Biol. Evol.">
        <title>Comparative Genomics of a Bacterivorous Green Alga Reveals Evolutionary Causalities and Consequences of Phago-Mixotrophic Mode of Nutrition.</title>
        <authorList>
            <person name="Burns J.A."/>
            <person name="Paasch A."/>
            <person name="Narechania A."/>
            <person name="Kim E."/>
        </authorList>
    </citation>
    <scope>NUCLEOTIDE SEQUENCE [LARGE SCALE GENOMIC DNA]</scope>
    <source>
        <strain evidence="5 6">PLY_AMNH</strain>
    </source>
</reference>
<sequence length="311" mass="33485">MIASHTTFSGIRTARQSRVVSSKQANVVAKRVGAAAKKPSSKPMLASFGSSSVRGDQLSVRRAGGFRPGSRTPMSCVATSESSVGPVSLVLLAGGVGKRMGANMPKQYLPLSGQPIATYSLDIFSEIESICEIIVVCDPSYRDIFTDFKLKRDIPVKFALPGAERQDSVFNGFQEISGDSELVAIHDSARPLVTSEEILAVFADATEVGAAVLGVQCKATVKEASGDGMVVKTLDRSKLWEMHTPQVIRPAILAKGFAYVKENNLEVTDDVSIVEHLGEPVRITKGSYENLKVTTPEDMLIAERLLADRRE</sequence>
<dbReference type="PANTHER" id="PTHR32125">
    <property type="entry name" value="2-C-METHYL-D-ERYTHRITOL 4-PHOSPHATE CYTIDYLYLTRANSFERASE, CHLOROPLASTIC"/>
    <property type="match status" value="1"/>
</dbReference>
<dbReference type="PANTHER" id="PTHR32125:SF4">
    <property type="entry name" value="2-C-METHYL-D-ERYTHRITOL 4-PHOSPHATE CYTIDYLYLTRANSFERASE, CHLOROPLASTIC"/>
    <property type="match status" value="1"/>
</dbReference>
<name>A0AAE0GMC7_9CHLO</name>
<keyword evidence="3" id="KW-0548">Nucleotidyltransferase</keyword>
<dbReference type="Pfam" id="PF01128">
    <property type="entry name" value="IspD"/>
    <property type="match status" value="1"/>
</dbReference>
<comment type="caution">
    <text evidence="5">The sequence shown here is derived from an EMBL/GenBank/DDBJ whole genome shotgun (WGS) entry which is preliminary data.</text>
</comment>
<dbReference type="GO" id="GO:0008299">
    <property type="term" value="P:isoprenoid biosynthetic process"/>
    <property type="evidence" value="ECO:0007669"/>
    <property type="project" value="InterPro"/>
</dbReference>
<evidence type="ECO:0000313" key="6">
    <source>
        <dbReference type="Proteomes" id="UP001190700"/>
    </source>
</evidence>
<dbReference type="Proteomes" id="UP001190700">
    <property type="component" value="Unassembled WGS sequence"/>
</dbReference>
<accession>A0AAE0GMC7</accession>
<dbReference type="FunFam" id="3.90.550.10:FF:000003">
    <property type="entry name" value="2-C-methyl-D-erythritol 4-phosphate cytidylyltransferase"/>
    <property type="match status" value="1"/>
</dbReference>
<evidence type="ECO:0000256" key="4">
    <source>
        <dbReference type="ARBA" id="ARBA00069967"/>
    </source>
</evidence>
<dbReference type="InterPro" id="IPR001228">
    <property type="entry name" value="IspD"/>
</dbReference>
<evidence type="ECO:0000256" key="2">
    <source>
        <dbReference type="ARBA" id="ARBA00022679"/>
    </source>
</evidence>
<dbReference type="SUPFAM" id="SSF53448">
    <property type="entry name" value="Nucleotide-diphospho-sugar transferases"/>
    <property type="match status" value="1"/>
</dbReference>
<dbReference type="InterPro" id="IPR029044">
    <property type="entry name" value="Nucleotide-diphossugar_trans"/>
</dbReference>
<keyword evidence="2" id="KW-0808">Transferase</keyword>
<protein>
    <recommendedName>
        <fullName evidence="4">2-C-methyl-D-erythritol 4-phosphate cytidylyltransferase, chloroplastic</fullName>
    </recommendedName>
</protein>
<organism evidence="5 6">
    <name type="scientific">Cymbomonas tetramitiformis</name>
    <dbReference type="NCBI Taxonomy" id="36881"/>
    <lineage>
        <taxon>Eukaryota</taxon>
        <taxon>Viridiplantae</taxon>
        <taxon>Chlorophyta</taxon>
        <taxon>Pyramimonadophyceae</taxon>
        <taxon>Pyramimonadales</taxon>
        <taxon>Pyramimonadaceae</taxon>
        <taxon>Cymbomonas</taxon>
    </lineage>
</organism>
<gene>
    <name evidence="5" type="ORF">CYMTET_11409</name>
</gene>
<dbReference type="AlphaFoldDB" id="A0AAE0GMC7"/>